<name>A0ABW7I5L1_9RHOB</name>
<evidence type="ECO:0000313" key="10">
    <source>
        <dbReference type="Proteomes" id="UP001607157"/>
    </source>
</evidence>
<feature type="binding site" evidence="6">
    <location>
        <position position="119"/>
    </location>
    <ligand>
        <name>NAD(+)</name>
        <dbReference type="ChEBI" id="CHEBI:57540"/>
    </ligand>
</feature>
<reference evidence="9 10" key="1">
    <citation type="submission" date="2024-10" db="EMBL/GenBank/DDBJ databases">
        <authorList>
            <person name="Yang X.-N."/>
        </authorList>
    </citation>
    <scope>NUCLEOTIDE SEQUENCE [LARGE SCALE GENOMIC DNA]</scope>
    <source>
        <strain evidence="9 10">CAU 1059</strain>
    </source>
</reference>
<feature type="domain" description="Aspartate dehydrogenase" evidence="7">
    <location>
        <begin position="163"/>
        <end position="250"/>
    </location>
</feature>
<dbReference type="InterPro" id="IPR005106">
    <property type="entry name" value="Asp/hSer_DH_NAD-bd"/>
</dbReference>
<sequence length="262" mass="26519">MTSIGIIGFGAIAQYVARELERGGLRAAVVLARPGREDAARAAMQIEAVTDADALAERADLVIDCAGHAGLAAHGPTLLGAGTRLVTLSLGALADEALVGALEAAARRGGGVLQLASGAIGALDALAAARVGGLDVVRYTGTKPPRGWAGSPAEEALDLGALTQAEAHFTGTARAAALAYPKNANVAAAVALTGRGFDATEVRLIADPAATQNTHRIEAEGAFGRLDVTISGHALPDNPRSSALAAMSAVHAARRETEWMRL</sequence>
<proteinExistence type="inferred from homology"/>
<dbReference type="Proteomes" id="UP001607157">
    <property type="component" value="Unassembled WGS sequence"/>
</dbReference>
<dbReference type="InterPro" id="IPR020626">
    <property type="entry name" value="Asp_DH_prok"/>
</dbReference>
<dbReference type="PANTHER" id="PTHR31873:SF6">
    <property type="entry name" value="ASPARTATE DEHYDROGENASE DOMAIN-CONTAINING PROTEIN"/>
    <property type="match status" value="1"/>
</dbReference>
<dbReference type="RefSeq" id="WP_377168917.1">
    <property type="nucleotide sequence ID" value="NZ_JBHTJC010000001.1"/>
</dbReference>
<dbReference type="NCBIfam" id="NF009827">
    <property type="entry name" value="PRK13303.1-2"/>
    <property type="match status" value="1"/>
</dbReference>
<dbReference type="InterPro" id="IPR002811">
    <property type="entry name" value="Asp_DH"/>
</dbReference>
<dbReference type="EMBL" id="JBIHMM010000001">
    <property type="protein sequence ID" value="MFH0252805.1"/>
    <property type="molecule type" value="Genomic_DNA"/>
</dbReference>
<comment type="function">
    <text evidence="6">Specifically catalyzes the NAD or NADP-dependent dehydrogenation of L-aspartate to iminoaspartate.</text>
</comment>
<dbReference type="Gene3D" id="3.40.50.720">
    <property type="entry name" value="NAD(P)-binding Rossmann-like Domain"/>
    <property type="match status" value="1"/>
</dbReference>
<evidence type="ECO:0000256" key="5">
    <source>
        <dbReference type="ARBA" id="ARBA00023027"/>
    </source>
</evidence>
<keyword evidence="5 6" id="KW-0520">NAD</keyword>
<comment type="catalytic activity">
    <reaction evidence="6">
        <text>L-aspartate + NADP(+) + H2O = oxaloacetate + NH4(+) + NADPH + H(+)</text>
        <dbReference type="Rhea" id="RHEA:11784"/>
        <dbReference type="ChEBI" id="CHEBI:15377"/>
        <dbReference type="ChEBI" id="CHEBI:15378"/>
        <dbReference type="ChEBI" id="CHEBI:16452"/>
        <dbReference type="ChEBI" id="CHEBI:28938"/>
        <dbReference type="ChEBI" id="CHEBI:29991"/>
        <dbReference type="ChEBI" id="CHEBI:57783"/>
        <dbReference type="ChEBI" id="CHEBI:58349"/>
        <dbReference type="EC" id="1.4.1.21"/>
    </reaction>
</comment>
<evidence type="ECO:0000256" key="2">
    <source>
        <dbReference type="ARBA" id="ARBA00022642"/>
    </source>
</evidence>
<feature type="active site" evidence="6">
    <location>
        <position position="215"/>
    </location>
</feature>
<keyword evidence="10" id="KW-1185">Reference proteome</keyword>
<evidence type="ECO:0000256" key="6">
    <source>
        <dbReference type="HAMAP-Rule" id="MF_01265"/>
    </source>
</evidence>
<evidence type="ECO:0000259" key="8">
    <source>
        <dbReference type="Pfam" id="PF03447"/>
    </source>
</evidence>
<comment type="miscellaneous">
    <text evidence="6">The iminoaspartate product is unstable in aqueous solution and can decompose to oxaloacetate and ammonia.</text>
</comment>
<evidence type="ECO:0000256" key="3">
    <source>
        <dbReference type="ARBA" id="ARBA00022857"/>
    </source>
</evidence>
<comment type="catalytic activity">
    <reaction evidence="6">
        <text>L-aspartate + NAD(+) + H2O = oxaloacetate + NH4(+) + NADH + H(+)</text>
        <dbReference type="Rhea" id="RHEA:11788"/>
        <dbReference type="ChEBI" id="CHEBI:15377"/>
        <dbReference type="ChEBI" id="CHEBI:15378"/>
        <dbReference type="ChEBI" id="CHEBI:16452"/>
        <dbReference type="ChEBI" id="CHEBI:28938"/>
        <dbReference type="ChEBI" id="CHEBI:29991"/>
        <dbReference type="ChEBI" id="CHEBI:57540"/>
        <dbReference type="ChEBI" id="CHEBI:57945"/>
        <dbReference type="EC" id="1.4.1.21"/>
    </reaction>
</comment>
<protein>
    <recommendedName>
        <fullName evidence="6">L-aspartate dehydrogenase</fullName>
        <ecNumber evidence="6">1.4.1.21</ecNumber>
    </recommendedName>
</protein>
<keyword evidence="2 6" id="KW-0662">Pyridine nucleotide biosynthesis</keyword>
<keyword evidence="3 6" id="KW-0521">NADP</keyword>
<dbReference type="HAMAP" id="MF_01265">
    <property type="entry name" value="NadX"/>
    <property type="match status" value="1"/>
</dbReference>
<evidence type="ECO:0000259" key="7">
    <source>
        <dbReference type="Pfam" id="PF01958"/>
    </source>
</evidence>
<evidence type="ECO:0000256" key="1">
    <source>
        <dbReference type="ARBA" id="ARBA00008331"/>
    </source>
</evidence>
<dbReference type="InterPro" id="IPR036291">
    <property type="entry name" value="NAD(P)-bd_dom_sf"/>
</dbReference>
<comment type="pathway">
    <text evidence="6">Cofactor biosynthesis; NAD(+) biosynthesis; iminoaspartate from L-aspartate (dehydrogenase route): step 1/1.</text>
</comment>
<dbReference type="PIRSF" id="PIRSF005227">
    <property type="entry name" value="Asp_dh_NAD_syn"/>
    <property type="match status" value="1"/>
</dbReference>
<dbReference type="GO" id="GO:0033735">
    <property type="term" value="F:aspartate dehydrogenase [NAD(P)+] activity"/>
    <property type="evidence" value="ECO:0007669"/>
    <property type="project" value="UniProtKB-EC"/>
</dbReference>
<organism evidence="9 10">
    <name type="scientific">Roseovarius aquimarinus</name>
    <dbReference type="NCBI Taxonomy" id="1229156"/>
    <lineage>
        <taxon>Bacteria</taxon>
        <taxon>Pseudomonadati</taxon>
        <taxon>Pseudomonadota</taxon>
        <taxon>Alphaproteobacteria</taxon>
        <taxon>Rhodobacterales</taxon>
        <taxon>Roseobacteraceae</taxon>
        <taxon>Roseovarius</taxon>
    </lineage>
</organism>
<dbReference type="Pfam" id="PF03447">
    <property type="entry name" value="NAD_binding_3"/>
    <property type="match status" value="1"/>
</dbReference>
<dbReference type="EC" id="1.4.1.21" evidence="6"/>
<dbReference type="InterPro" id="IPR011182">
    <property type="entry name" value="L-Asp_DH"/>
</dbReference>
<accession>A0ABW7I5L1</accession>
<comment type="caution">
    <text evidence="9">The sequence shown here is derived from an EMBL/GenBank/DDBJ whole genome shotgun (WGS) entry which is preliminary data.</text>
</comment>
<keyword evidence="4 6" id="KW-0560">Oxidoreductase</keyword>
<dbReference type="Pfam" id="PF01958">
    <property type="entry name" value="Asp_DH_C"/>
    <property type="match status" value="1"/>
</dbReference>
<feature type="binding site" evidence="6">
    <location>
        <position position="185"/>
    </location>
    <ligand>
        <name>NAD(+)</name>
        <dbReference type="ChEBI" id="CHEBI:57540"/>
    </ligand>
</feature>
<gene>
    <name evidence="6" type="primary">nadX</name>
    <name evidence="9" type="ORF">ACGRVM_02805</name>
</gene>
<dbReference type="PANTHER" id="PTHR31873">
    <property type="entry name" value="L-ASPARTATE DEHYDROGENASE-RELATED"/>
    <property type="match status" value="1"/>
</dbReference>
<dbReference type="Gene3D" id="3.30.360.10">
    <property type="entry name" value="Dihydrodipicolinate Reductase, domain 2"/>
    <property type="match status" value="1"/>
</dbReference>
<feature type="domain" description="Aspartate/homoserine dehydrogenase NAD-binding" evidence="8">
    <location>
        <begin position="8"/>
        <end position="110"/>
    </location>
</feature>
<dbReference type="SUPFAM" id="SSF55347">
    <property type="entry name" value="Glyceraldehyde-3-phosphate dehydrogenase-like, C-terminal domain"/>
    <property type="match status" value="1"/>
</dbReference>
<evidence type="ECO:0000313" key="9">
    <source>
        <dbReference type="EMBL" id="MFH0252805.1"/>
    </source>
</evidence>
<dbReference type="SUPFAM" id="SSF51735">
    <property type="entry name" value="NAD(P)-binding Rossmann-fold domains"/>
    <property type="match status" value="1"/>
</dbReference>
<comment type="similarity">
    <text evidence="1 6">Belongs to the L-aspartate dehydrogenase family.</text>
</comment>
<dbReference type="NCBIfam" id="NF009828">
    <property type="entry name" value="PRK13303.1-3"/>
    <property type="match status" value="1"/>
</dbReference>
<evidence type="ECO:0000256" key="4">
    <source>
        <dbReference type="ARBA" id="ARBA00023002"/>
    </source>
</evidence>